<name>A0A8H7CQP6_9AGAR</name>
<proteinExistence type="predicted"/>
<dbReference type="EMBL" id="JACAZI010000015">
    <property type="protein sequence ID" value="KAF7343978.1"/>
    <property type="molecule type" value="Genomic_DNA"/>
</dbReference>
<accession>A0A8H7CQP6</accession>
<protein>
    <submittedName>
        <fullName evidence="2">Uncharacterized protein</fullName>
    </submittedName>
</protein>
<evidence type="ECO:0000256" key="1">
    <source>
        <dbReference type="SAM" id="MobiDB-lite"/>
    </source>
</evidence>
<reference evidence="2" key="1">
    <citation type="submission" date="2020-05" db="EMBL/GenBank/DDBJ databases">
        <title>Mycena genomes resolve the evolution of fungal bioluminescence.</title>
        <authorList>
            <person name="Tsai I.J."/>
        </authorList>
    </citation>
    <scope>NUCLEOTIDE SEQUENCE</scope>
    <source>
        <strain evidence="2">CCC161011</strain>
    </source>
</reference>
<gene>
    <name evidence="2" type="ORF">MVEN_01687000</name>
</gene>
<comment type="caution">
    <text evidence="2">The sequence shown here is derived from an EMBL/GenBank/DDBJ whole genome shotgun (WGS) entry which is preliminary data.</text>
</comment>
<keyword evidence="3" id="KW-1185">Reference proteome</keyword>
<feature type="compositionally biased region" description="Polar residues" evidence="1">
    <location>
        <begin position="85"/>
        <end position="97"/>
    </location>
</feature>
<feature type="region of interest" description="Disordered" evidence="1">
    <location>
        <begin position="1"/>
        <end position="131"/>
    </location>
</feature>
<dbReference type="Proteomes" id="UP000620124">
    <property type="component" value="Unassembled WGS sequence"/>
</dbReference>
<sequence>MDSPTRNSKYHMLCDPPLANCPTEDTPLKAKSAGEPPRPSAAHSKAKRDARAQLSASNRALSDLRMPQLLSGDSSMSDADEEVHTTVSGVYNEAQTTKHSRYLLRPTRMDTKAIKRQRSNPQVPSKRDRSWDSLDLYSRAIRASDLDGEDERPQKRGRLDVTEAPMITMGRVEYHSDDPGDSATFVIYSGDDRPQSTASLSHDDISDIEAKFKNGDVGSIHDPTAAVEWIENNWELPLLVSIRELGYGPYPPDALFGETRPGAVWASYRSSLAKFGREAQNFVGVSSSNSAL</sequence>
<organism evidence="2 3">
    <name type="scientific">Mycena venus</name>
    <dbReference type="NCBI Taxonomy" id="2733690"/>
    <lineage>
        <taxon>Eukaryota</taxon>
        <taxon>Fungi</taxon>
        <taxon>Dikarya</taxon>
        <taxon>Basidiomycota</taxon>
        <taxon>Agaricomycotina</taxon>
        <taxon>Agaricomycetes</taxon>
        <taxon>Agaricomycetidae</taxon>
        <taxon>Agaricales</taxon>
        <taxon>Marasmiineae</taxon>
        <taxon>Mycenaceae</taxon>
        <taxon>Mycena</taxon>
    </lineage>
</organism>
<dbReference type="AlphaFoldDB" id="A0A8H7CQP6"/>
<evidence type="ECO:0000313" key="3">
    <source>
        <dbReference type="Proteomes" id="UP000620124"/>
    </source>
</evidence>
<evidence type="ECO:0000313" key="2">
    <source>
        <dbReference type="EMBL" id="KAF7343978.1"/>
    </source>
</evidence>